<accession>A0A453J984</accession>
<evidence type="ECO:0000313" key="2">
    <source>
        <dbReference type="EnsemblPlants" id="AET4Gv20836700.2"/>
    </source>
</evidence>
<sequence length="119" mass="12746">KKESNSVRLPHFLSLHRPIPPHQSPSRHCPVPPSALAPAPPPPLRAATPPRVFRPPDWETLAPPPAPEGGAFLPFSAKIPRGFPTSGRQNPSFGAGIGESGRRARGSRPNRWGGALIRP</sequence>
<dbReference type="Proteomes" id="UP000015105">
    <property type="component" value="Chromosome 4D"/>
</dbReference>
<keyword evidence="3" id="KW-1185">Reference proteome</keyword>
<reference evidence="3" key="2">
    <citation type="journal article" date="2017" name="Nat. Plants">
        <title>The Aegilops tauschii genome reveals multiple impacts of transposons.</title>
        <authorList>
            <person name="Zhao G."/>
            <person name="Zou C."/>
            <person name="Li K."/>
            <person name="Wang K."/>
            <person name="Li T."/>
            <person name="Gao L."/>
            <person name="Zhang X."/>
            <person name="Wang H."/>
            <person name="Yang Z."/>
            <person name="Liu X."/>
            <person name="Jiang W."/>
            <person name="Mao L."/>
            <person name="Kong X."/>
            <person name="Jiao Y."/>
            <person name="Jia J."/>
        </authorList>
    </citation>
    <scope>NUCLEOTIDE SEQUENCE [LARGE SCALE GENOMIC DNA]</scope>
    <source>
        <strain evidence="3">cv. AL8/78</strain>
    </source>
</reference>
<name>A0A453J984_AEGTS</name>
<reference evidence="2" key="3">
    <citation type="journal article" date="2017" name="Nature">
        <title>Genome sequence of the progenitor of the wheat D genome Aegilops tauschii.</title>
        <authorList>
            <person name="Luo M.C."/>
            <person name="Gu Y.Q."/>
            <person name="Puiu D."/>
            <person name="Wang H."/>
            <person name="Twardziok S.O."/>
            <person name="Deal K.R."/>
            <person name="Huo N."/>
            <person name="Zhu T."/>
            <person name="Wang L."/>
            <person name="Wang Y."/>
            <person name="McGuire P.E."/>
            <person name="Liu S."/>
            <person name="Long H."/>
            <person name="Ramasamy R.K."/>
            <person name="Rodriguez J.C."/>
            <person name="Van S.L."/>
            <person name="Yuan L."/>
            <person name="Wang Z."/>
            <person name="Xia Z."/>
            <person name="Xiao L."/>
            <person name="Anderson O.D."/>
            <person name="Ouyang S."/>
            <person name="Liang Y."/>
            <person name="Zimin A.V."/>
            <person name="Pertea G."/>
            <person name="Qi P."/>
            <person name="Bennetzen J.L."/>
            <person name="Dai X."/>
            <person name="Dawson M.W."/>
            <person name="Muller H.G."/>
            <person name="Kugler K."/>
            <person name="Rivarola-Duarte L."/>
            <person name="Spannagl M."/>
            <person name="Mayer K.F.X."/>
            <person name="Lu F.H."/>
            <person name="Bevan M.W."/>
            <person name="Leroy P."/>
            <person name="Li P."/>
            <person name="You F.M."/>
            <person name="Sun Q."/>
            <person name="Liu Z."/>
            <person name="Lyons E."/>
            <person name="Wicker T."/>
            <person name="Salzberg S.L."/>
            <person name="Devos K.M."/>
            <person name="Dvorak J."/>
        </authorList>
    </citation>
    <scope>NUCLEOTIDE SEQUENCE [LARGE SCALE GENOMIC DNA]</scope>
    <source>
        <strain evidence="2">cv. AL8/78</strain>
    </source>
</reference>
<evidence type="ECO:0000256" key="1">
    <source>
        <dbReference type="SAM" id="MobiDB-lite"/>
    </source>
</evidence>
<feature type="region of interest" description="Disordered" evidence="1">
    <location>
        <begin position="1"/>
        <end position="119"/>
    </location>
</feature>
<reference evidence="3" key="1">
    <citation type="journal article" date="2014" name="Science">
        <title>Ancient hybridizations among the ancestral genomes of bread wheat.</title>
        <authorList>
            <consortium name="International Wheat Genome Sequencing Consortium,"/>
            <person name="Marcussen T."/>
            <person name="Sandve S.R."/>
            <person name="Heier L."/>
            <person name="Spannagl M."/>
            <person name="Pfeifer M."/>
            <person name="Jakobsen K.S."/>
            <person name="Wulff B.B."/>
            <person name="Steuernagel B."/>
            <person name="Mayer K.F."/>
            <person name="Olsen O.A."/>
        </authorList>
    </citation>
    <scope>NUCLEOTIDE SEQUENCE [LARGE SCALE GENOMIC DNA]</scope>
    <source>
        <strain evidence="3">cv. AL8/78</strain>
    </source>
</reference>
<organism evidence="2 3">
    <name type="scientific">Aegilops tauschii subsp. strangulata</name>
    <name type="common">Goatgrass</name>
    <dbReference type="NCBI Taxonomy" id="200361"/>
    <lineage>
        <taxon>Eukaryota</taxon>
        <taxon>Viridiplantae</taxon>
        <taxon>Streptophyta</taxon>
        <taxon>Embryophyta</taxon>
        <taxon>Tracheophyta</taxon>
        <taxon>Spermatophyta</taxon>
        <taxon>Magnoliopsida</taxon>
        <taxon>Liliopsida</taxon>
        <taxon>Poales</taxon>
        <taxon>Poaceae</taxon>
        <taxon>BOP clade</taxon>
        <taxon>Pooideae</taxon>
        <taxon>Triticodae</taxon>
        <taxon>Triticeae</taxon>
        <taxon>Triticinae</taxon>
        <taxon>Aegilops</taxon>
    </lineage>
</organism>
<dbReference type="AlphaFoldDB" id="A0A453J984"/>
<reference evidence="2" key="4">
    <citation type="submission" date="2019-03" db="UniProtKB">
        <authorList>
            <consortium name="EnsemblPlants"/>
        </authorList>
    </citation>
    <scope>IDENTIFICATION</scope>
</reference>
<proteinExistence type="predicted"/>
<protein>
    <submittedName>
        <fullName evidence="2">Uncharacterized protein</fullName>
    </submittedName>
</protein>
<dbReference type="Gramene" id="AET4Gv20836700.2">
    <property type="protein sequence ID" value="AET4Gv20836700.2"/>
    <property type="gene ID" value="AET4Gv20836700"/>
</dbReference>
<feature type="compositionally biased region" description="Pro residues" evidence="1">
    <location>
        <begin position="30"/>
        <end position="44"/>
    </location>
</feature>
<reference evidence="2" key="5">
    <citation type="journal article" date="2021" name="G3 (Bethesda)">
        <title>Aegilops tauschii genome assembly Aet v5.0 features greater sequence contiguity and improved annotation.</title>
        <authorList>
            <person name="Wang L."/>
            <person name="Zhu T."/>
            <person name="Rodriguez J.C."/>
            <person name="Deal K.R."/>
            <person name="Dubcovsky J."/>
            <person name="McGuire P.E."/>
            <person name="Lux T."/>
            <person name="Spannagl M."/>
            <person name="Mayer K.F.X."/>
            <person name="Baldrich P."/>
            <person name="Meyers B.C."/>
            <person name="Huo N."/>
            <person name="Gu Y.Q."/>
            <person name="Zhou H."/>
            <person name="Devos K.M."/>
            <person name="Bennetzen J.L."/>
            <person name="Unver T."/>
            <person name="Budak H."/>
            <person name="Gulick P.J."/>
            <person name="Galiba G."/>
            <person name="Kalapos B."/>
            <person name="Nelson D.R."/>
            <person name="Li P."/>
            <person name="You F.M."/>
            <person name="Luo M.C."/>
            <person name="Dvorak J."/>
        </authorList>
    </citation>
    <scope>NUCLEOTIDE SEQUENCE [LARGE SCALE GENOMIC DNA]</scope>
    <source>
        <strain evidence="2">cv. AL8/78</strain>
    </source>
</reference>
<dbReference type="EnsemblPlants" id="AET4Gv20836700.2">
    <property type="protein sequence ID" value="AET4Gv20836700.2"/>
    <property type="gene ID" value="AET4Gv20836700"/>
</dbReference>
<evidence type="ECO:0000313" key="3">
    <source>
        <dbReference type="Proteomes" id="UP000015105"/>
    </source>
</evidence>